<dbReference type="GO" id="GO:0006915">
    <property type="term" value="P:apoptotic process"/>
    <property type="evidence" value="ECO:0007669"/>
    <property type="project" value="TreeGrafter"/>
</dbReference>
<dbReference type="InterPro" id="IPR007320">
    <property type="entry name" value="PDCD2_C"/>
</dbReference>
<dbReference type="EMBL" id="KK852593">
    <property type="protein sequence ID" value="KDR20671.1"/>
    <property type="molecule type" value="Genomic_DNA"/>
</dbReference>
<accession>A0A067RM26</accession>
<dbReference type="OrthoDB" id="366284at2759"/>
<proteinExistence type="predicted"/>
<dbReference type="InParanoid" id="A0A067RM26"/>
<dbReference type="PANTHER" id="PTHR46421:SF1">
    <property type="entry name" value="PROGRAMMED CELL DEATH PROTEIN 2-LIKE"/>
    <property type="match status" value="1"/>
</dbReference>
<reference evidence="2 3" key="1">
    <citation type="journal article" date="2014" name="Nat. Commun.">
        <title>Molecular traces of alternative social organization in a termite genome.</title>
        <authorList>
            <person name="Terrapon N."/>
            <person name="Li C."/>
            <person name="Robertson H.M."/>
            <person name="Ji L."/>
            <person name="Meng X."/>
            <person name="Booth W."/>
            <person name="Chen Z."/>
            <person name="Childers C.P."/>
            <person name="Glastad K.M."/>
            <person name="Gokhale K."/>
            <person name="Gowin J."/>
            <person name="Gronenberg W."/>
            <person name="Hermansen R.A."/>
            <person name="Hu H."/>
            <person name="Hunt B.G."/>
            <person name="Huylmans A.K."/>
            <person name="Khalil S.M."/>
            <person name="Mitchell R.D."/>
            <person name="Munoz-Torres M.C."/>
            <person name="Mustard J.A."/>
            <person name="Pan H."/>
            <person name="Reese J.T."/>
            <person name="Scharf M.E."/>
            <person name="Sun F."/>
            <person name="Vogel H."/>
            <person name="Xiao J."/>
            <person name="Yang W."/>
            <person name="Yang Z."/>
            <person name="Yang Z."/>
            <person name="Zhou J."/>
            <person name="Zhu J."/>
            <person name="Brent C.S."/>
            <person name="Elsik C.G."/>
            <person name="Goodisman M.A."/>
            <person name="Liberles D.A."/>
            <person name="Roe R.M."/>
            <person name="Vargo E.L."/>
            <person name="Vilcinskas A."/>
            <person name="Wang J."/>
            <person name="Bornberg-Bauer E."/>
            <person name="Korb J."/>
            <person name="Zhang G."/>
            <person name="Liebig J."/>
        </authorList>
    </citation>
    <scope>NUCLEOTIDE SEQUENCE [LARGE SCALE GENOMIC DNA]</scope>
    <source>
        <tissue evidence="2">Whole organism</tissue>
    </source>
</reference>
<protein>
    <submittedName>
        <fullName evidence="2">Programmed cell death protein 2-like</fullName>
    </submittedName>
</protein>
<keyword evidence="3" id="KW-1185">Reference proteome</keyword>
<dbReference type="PANTHER" id="PTHR46421">
    <property type="entry name" value="PROGRAMMED CELL DEATH PROTEIN 2-LIKE"/>
    <property type="match status" value="1"/>
</dbReference>
<dbReference type="AlphaFoldDB" id="A0A067RM26"/>
<dbReference type="OMA" id="MPGPWAD"/>
<dbReference type="FunCoup" id="A0A067RM26">
    <property type="interactions" value="880"/>
</dbReference>
<dbReference type="GO" id="GO:0005737">
    <property type="term" value="C:cytoplasm"/>
    <property type="evidence" value="ECO:0007669"/>
    <property type="project" value="InterPro"/>
</dbReference>
<evidence type="ECO:0000313" key="3">
    <source>
        <dbReference type="Proteomes" id="UP000027135"/>
    </source>
</evidence>
<dbReference type="InterPro" id="IPR052815">
    <property type="entry name" value="PDCD2-like_regulator"/>
</dbReference>
<dbReference type="Pfam" id="PF04194">
    <property type="entry name" value="PDCD2_C"/>
    <property type="match status" value="1"/>
</dbReference>
<evidence type="ECO:0000313" key="2">
    <source>
        <dbReference type="EMBL" id="KDR20671.1"/>
    </source>
</evidence>
<sequence length="440" mass="48721">MARKGPKVLLGFEDEYITEKNKSLVNFTTNKVGGRPDWPVDGIPQPLCHLCGLSLPLVLQIYAPLENSPYHRTLYLFGCINPNCWNQNESWVCIRSQTLETGSNTSATTVNTLSSSEWCADADDWEDDNNGNNSEENGNVIGRIESYFSDEEDETEDYEDDVQVRLGNLSVDEWNANWGGGKGVTAGAGAGAVGRLHSPSATAEIEGDESEVVSIDTPTAPQHDLTALLQEVAPLPMELRSTNGGDGKRQHYALPTGPPQFVSSFISVGEEDLSSSPTITPISEHVRELLQEYQQNNDDGINVLSPEQEKSLVQDQGENLTQEKYEKSIPTHGDRLFHQFVSRIQSHPGQILRYCHEGGTPLLLYPIQDFPVACVHCHNKMLFEMQVLPTLIPKLRLLGPGGEGAHLEFGTVLVFTCRQSCWTTTDAWREERVVIQAEKI</sequence>
<dbReference type="eggNOG" id="KOG2061">
    <property type="taxonomic scope" value="Eukaryota"/>
</dbReference>
<feature type="domain" description="Programmed cell death protein 2 C-terminal" evidence="1">
    <location>
        <begin position="334"/>
        <end position="436"/>
    </location>
</feature>
<organism evidence="2 3">
    <name type="scientific">Zootermopsis nevadensis</name>
    <name type="common">Dampwood termite</name>
    <dbReference type="NCBI Taxonomy" id="136037"/>
    <lineage>
        <taxon>Eukaryota</taxon>
        <taxon>Metazoa</taxon>
        <taxon>Ecdysozoa</taxon>
        <taxon>Arthropoda</taxon>
        <taxon>Hexapoda</taxon>
        <taxon>Insecta</taxon>
        <taxon>Pterygota</taxon>
        <taxon>Neoptera</taxon>
        <taxon>Polyneoptera</taxon>
        <taxon>Dictyoptera</taxon>
        <taxon>Blattodea</taxon>
        <taxon>Blattoidea</taxon>
        <taxon>Termitoidae</taxon>
        <taxon>Termopsidae</taxon>
        <taxon>Zootermopsis</taxon>
    </lineage>
</organism>
<gene>
    <name evidence="2" type="ORF">L798_05170</name>
</gene>
<dbReference type="Proteomes" id="UP000027135">
    <property type="component" value="Unassembled WGS sequence"/>
</dbReference>
<evidence type="ECO:0000259" key="1">
    <source>
        <dbReference type="Pfam" id="PF04194"/>
    </source>
</evidence>
<name>A0A067RM26_ZOONE</name>
<dbReference type="STRING" id="136037.A0A067RM26"/>